<dbReference type="InterPro" id="IPR057670">
    <property type="entry name" value="SH3_retrovirus"/>
</dbReference>
<dbReference type="PROSITE" id="PS50158">
    <property type="entry name" value="ZF_CCHC"/>
    <property type="match status" value="1"/>
</dbReference>
<reference evidence="4" key="1">
    <citation type="journal article" date="2019" name="Sci. Rep.">
        <title>Draft genome of Tanacetum cinerariifolium, the natural source of mosquito coil.</title>
        <authorList>
            <person name="Yamashiro T."/>
            <person name="Shiraishi A."/>
            <person name="Satake H."/>
            <person name="Nakayama K."/>
        </authorList>
    </citation>
    <scope>NUCLEOTIDE SEQUENCE</scope>
</reference>
<evidence type="ECO:0000259" key="3">
    <source>
        <dbReference type="PROSITE" id="PS50158"/>
    </source>
</evidence>
<accession>A0A6L2L3J6</accession>
<dbReference type="InterPro" id="IPR012337">
    <property type="entry name" value="RNaseH-like_sf"/>
</dbReference>
<dbReference type="GO" id="GO:0008270">
    <property type="term" value="F:zinc ion binding"/>
    <property type="evidence" value="ECO:0007669"/>
    <property type="project" value="UniProtKB-KW"/>
</dbReference>
<dbReference type="InterPro" id="IPR036875">
    <property type="entry name" value="Znf_CCHC_sf"/>
</dbReference>
<organism evidence="4">
    <name type="scientific">Tanacetum cinerariifolium</name>
    <name type="common">Dalmatian daisy</name>
    <name type="synonym">Chrysanthemum cinerariifolium</name>
    <dbReference type="NCBI Taxonomy" id="118510"/>
    <lineage>
        <taxon>Eukaryota</taxon>
        <taxon>Viridiplantae</taxon>
        <taxon>Streptophyta</taxon>
        <taxon>Embryophyta</taxon>
        <taxon>Tracheophyta</taxon>
        <taxon>Spermatophyta</taxon>
        <taxon>Magnoliopsida</taxon>
        <taxon>eudicotyledons</taxon>
        <taxon>Gunneridae</taxon>
        <taxon>Pentapetalae</taxon>
        <taxon>asterids</taxon>
        <taxon>campanulids</taxon>
        <taxon>Asterales</taxon>
        <taxon>Asteraceae</taxon>
        <taxon>Asteroideae</taxon>
        <taxon>Anthemideae</taxon>
        <taxon>Anthemidinae</taxon>
        <taxon>Tanacetum</taxon>
    </lineage>
</organism>
<dbReference type="SUPFAM" id="SSF56672">
    <property type="entry name" value="DNA/RNA polymerases"/>
    <property type="match status" value="1"/>
</dbReference>
<comment type="caution">
    <text evidence="4">The sequence shown here is derived from an EMBL/GenBank/DDBJ whole genome shotgun (WGS) entry which is preliminary data.</text>
</comment>
<evidence type="ECO:0000256" key="1">
    <source>
        <dbReference type="PROSITE-ProRule" id="PRU00047"/>
    </source>
</evidence>
<name>A0A6L2L3J6_TANCI</name>
<dbReference type="AlphaFoldDB" id="A0A6L2L3J6"/>
<feature type="compositionally biased region" description="Polar residues" evidence="2">
    <location>
        <begin position="562"/>
        <end position="574"/>
    </location>
</feature>
<gene>
    <name evidence="4" type="ORF">Tci_028421</name>
</gene>
<keyword evidence="4" id="KW-0695">RNA-directed DNA polymerase</keyword>
<protein>
    <submittedName>
        <fullName evidence="4">Putative reverse transcriptase domain-containing protein</fullName>
    </submittedName>
</protein>
<dbReference type="EMBL" id="BKCJ010003663">
    <property type="protein sequence ID" value="GEU56443.1"/>
    <property type="molecule type" value="Genomic_DNA"/>
</dbReference>
<feature type="region of interest" description="Disordered" evidence="2">
    <location>
        <begin position="225"/>
        <end position="245"/>
    </location>
</feature>
<keyword evidence="1" id="KW-0863">Zinc-finger</keyword>
<feature type="compositionally biased region" description="Basic and acidic residues" evidence="2">
    <location>
        <begin position="598"/>
        <end position="620"/>
    </location>
</feature>
<dbReference type="Gene3D" id="4.10.60.10">
    <property type="entry name" value="Zinc finger, CCHC-type"/>
    <property type="match status" value="1"/>
</dbReference>
<evidence type="ECO:0000256" key="2">
    <source>
        <dbReference type="SAM" id="MobiDB-lite"/>
    </source>
</evidence>
<dbReference type="PANTHER" id="PTHR48462">
    <property type="entry name" value="PROTEIN, PUTATIVE-RELATED"/>
    <property type="match status" value="1"/>
</dbReference>
<keyword evidence="1" id="KW-0862">Zinc</keyword>
<dbReference type="Pfam" id="PF25597">
    <property type="entry name" value="SH3_retrovirus"/>
    <property type="match status" value="1"/>
</dbReference>
<keyword evidence="4" id="KW-0808">Transferase</keyword>
<dbReference type="InterPro" id="IPR036397">
    <property type="entry name" value="RNaseH_sf"/>
</dbReference>
<proteinExistence type="predicted"/>
<feature type="domain" description="CCHC-type" evidence="3">
    <location>
        <begin position="211"/>
        <end position="225"/>
    </location>
</feature>
<dbReference type="Pfam" id="PF00078">
    <property type="entry name" value="RVT_1"/>
    <property type="match status" value="1"/>
</dbReference>
<feature type="compositionally biased region" description="Polar residues" evidence="2">
    <location>
        <begin position="586"/>
        <end position="596"/>
    </location>
</feature>
<dbReference type="GO" id="GO:0003676">
    <property type="term" value="F:nucleic acid binding"/>
    <property type="evidence" value="ECO:0007669"/>
    <property type="project" value="InterPro"/>
</dbReference>
<feature type="compositionally biased region" description="Basic and acidic residues" evidence="2">
    <location>
        <begin position="225"/>
        <end position="239"/>
    </location>
</feature>
<evidence type="ECO:0000313" key="4">
    <source>
        <dbReference type="EMBL" id="GEU56443.1"/>
    </source>
</evidence>
<dbReference type="PANTHER" id="PTHR48462:SF1">
    <property type="entry name" value="PROTEIN, PUTATIVE-RELATED"/>
    <property type="match status" value="1"/>
</dbReference>
<dbReference type="Gene3D" id="3.30.420.10">
    <property type="entry name" value="Ribonuclease H-like superfamily/Ribonuclease H"/>
    <property type="match status" value="1"/>
</dbReference>
<dbReference type="SMART" id="SM00343">
    <property type="entry name" value="ZnF_C2HC"/>
    <property type="match status" value="1"/>
</dbReference>
<sequence length="933" mass="104271">MDQDSVHMVAALKVHMLKPENGNAPPITQVIEGVNTTIVPTTIKEKAQRRLEMKARSTLLMGIFNEHQLKFNFIKDAKSLLQAVEKRMEHIYYCVENKPEIETLSLDDLYNNLKINEPEVKRASRSNTNTQNVAFVSLNSTSNTNGAVNTSHGVTTANTQATILNSTAIDNLSDAMAMLTMRARRFLKNDRRKFSLNGNETIGFDKSKVECYNCHKRGHFDRECRAPRSQDTKHKESTKRTAPVETSASAALVSCDYISGYDWSDQAEDGPTNFALTAYSSTSSNSKKCKIGLGYNAVPPPYTGNFLPPKPDLSGLEEFVNEPIVSEPTVKKPAVETSEAKASADKSKVIRKNFGPPLIEDWISDSKDEAESKPKIEKKTVKPSFAKIEFVKSKESKTVNTAGPKAVVKVVQGDVVNAVKASACWDKGVIDSRYSKHMIGNMSYLTDYKEIDRGYVAFGGYLKRGKITGRASKDETSAILKTFITGIENLVDHKVKVIRCDNGTEFKNREMNQFCKMKGKFDGKADEGFFVGYSLNSKSFRVLNNRTWIVEENLHIRFSENTPNIAGRNQSNGNAGIKACDDAESKTSQNDGFQPSSDDEKKIDEDPRQESKCKDQEKEDNVNITNNVNDVGTNRVNVVGANTNNELPIDLEMPALEDINTFNFLSDYEDDDEMADMNNLDITIQVSPTLTTRIHKDHLIDQVIGDLHSTTQTRHMSKNLEEHGFVTTIHQRTNHKDLQNYLFACFLSQEEPRKFGVGVPSGAEAVLHGANRFLNKFHSDGSLAMLTVDFSNAFNLVDRTALLHEVRTRCPSISLWVDFLYGQSARLYVGDDHIWSTTGVQQGDPLGPLLFALVLHPLVHRIRDCCQLLFHAWYLDDGTIIGDAKEVAKAINIIRAEGRRLGLELNIKKTEVFWPSCNGVKVEDGRHRDVIVT</sequence>
<dbReference type="InterPro" id="IPR043502">
    <property type="entry name" value="DNA/RNA_pol_sf"/>
</dbReference>
<dbReference type="InterPro" id="IPR001878">
    <property type="entry name" value="Znf_CCHC"/>
</dbReference>
<keyword evidence="1" id="KW-0479">Metal-binding</keyword>
<dbReference type="SUPFAM" id="SSF53098">
    <property type="entry name" value="Ribonuclease H-like"/>
    <property type="match status" value="1"/>
</dbReference>
<dbReference type="InterPro" id="IPR000477">
    <property type="entry name" value="RT_dom"/>
</dbReference>
<dbReference type="SUPFAM" id="SSF57756">
    <property type="entry name" value="Retrovirus zinc finger-like domains"/>
    <property type="match status" value="1"/>
</dbReference>
<keyword evidence="4" id="KW-0548">Nucleotidyltransferase</keyword>
<feature type="region of interest" description="Disordered" evidence="2">
    <location>
        <begin position="562"/>
        <end position="620"/>
    </location>
</feature>
<dbReference type="GO" id="GO:0003964">
    <property type="term" value="F:RNA-directed DNA polymerase activity"/>
    <property type="evidence" value="ECO:0007669"/>
    <property type="project" value="UniProtKB-KW"/>
</dbReference>